<name>S9S4C2_9RHOB</name>
<evidence type="ECO:0000313" key="3">
    <source>
        <dbReference type="Proteomes" id="UP000015347"/>
    </source>
</evidence>
<keyword evidence="1" id="KW-0472">Membrane</keyword>
<dbReference type="STRING" id="1123237.Salmuc_00622"/>
<dbReference type="eggNOG" id="ENOG50347TD">
    <property type="taxonomic scope" value="Bacteria"/>
</dbReference>
<feature type="transmembrane region" description="Helical" evidence="1">
    <location>
        <begin position="6"/>
        <end position="24"/>
    </location>
</feature>
<dbReference type="RefSeq" id="WP_020042618.1">
    <property type="nucleotide sequence ID" value="NZ_KE557273.1"/>
</dbReference>
<organism evidence="2 3">
    <name type="scientific">Salipiger mucosus DSM 16094</name>
    <dbReference type="NCBI Taxonomy" id="1123237"/>
    <lineage>
        <taxon>Bacteria</taxon>
        <taxon>Pseudomonadati</taxon>
        <taxon>Pseudomonadota</taxon>
        <taxon>Alphaproteobacteria</taxon>
        <taxon>Rhodobacterales</taxon>
        <taxon>Roseobacteraceae</taxon>
        <taxon>Salipiger</taxon>
    </lineage>
</organism>
<dbReference type="AlphaFoldDB" id="S9S4C2"/>
<protein>
    <submittedName>
        <fullName evidence="2">Uncharacterized protein</fullName>
    </submittedName>
</protein>
<comment type="caution">
    <text evidence="2">The sequence shown here is derived from an EMBL/GenBank/DDBJ whole genome shotgun (WGS) entry which is preliminary data.</text>
</comment>
<evidence type="ECO:0000256" key="1">
    <source>
        <dbReference type="SAM" id="Phobius"/>
    </source>
</evidence>
<dbReference type="EMBL" id="APVH01000011">
    <property type="protein sequence ID" value="EPX85025.1"/>
    <property type="molecule type" value="Genomic_DNA"/>
</dbReference>
<reference evidence="3" key="1">
    <citation type="journal article" date="2014" name="Stand. Genomic Sci.">
        <title>Genome sequence of the exopolysaccharide-producing Salipiger mucosus type strain (DSM 16094(T)), a moderately halophilic member of the Roseobacter clade.</title>
        <authorList>
            <person name="Riedel T."/>
            <person name="Spring S."/>
            <person name="Fiebig A."/>
            <person name="Petersen J."/>
            <person name="Kyrpides N.C."/>
            <person name="Goker M."/>
            <person name="Klenk H.P."/>
        </authorList>
    </citation>
    <scope>NUCLEOTIDE SEQUENCE [LARGE SCALE GENOMIC DNA]</scope>
    <source>
        <strain evidence="3">DSM 16094</strain>
    </source>
</reference>
<proteinExistence type="predicted"/>
<keyword evidence="3" id="KW-1185">Reference proteome</keyword>
<dbReference type="Proteomes" id="UP000015347">
    <property type="component" value="Unassembled WGS sequence"/>
</dbReference>
<evidence type="ECO:0000313" key="2">
    <source>
        <dbReference type="EMBL" id="EPX85025.1"/>
    </source>
</evidence>
<dbReference type="HOGENOM" id="CLU_203067_0_0_5"/>
<gene>
    <name evidence="2" type="ORF">Salmuc_00622</name>
</gene>
<keyword evidence="1" id="KW-0812">Transmembrane</keyword>
<feature type="transmembrane region" description="Helical" evidence="1">
    <location>
        <begin position="36"/>
        <end position="62"/>
    </location>
</feature>
<accession>S9S4C2</accession>
<keyword evidence="1" id="KW-1133">Transmembrane helix</keyword>
<sequence>MILELARQSAGAGLGVFIGVLIGLSIRRRKGKTEGLISDSVPLTAAAAGGLALLAMMAFTWMQRTM</sequence>